<gene>
    <name evidence="2" type="ORF">PCOR1329_LOCUS27286</name>
</gene>
<proteinExistence type="predicted"/>
<comment type="caution">
    <text evidence="2">The sequence shown here is derived from an EMBL/GenBank/DDBJ whole genome shotgun (WGS) entry which is preliminary data.</text>
</comment>
<sequence length="182" mass="19633">MDLQQVKADLEGLQGVLAAKEVEVTAMLAKAEDVRKAAGEKLVKERRIPSDAQAQPVAGGGGEAGERVGGADGPAAPPGGAPAEVGSGSAASAAGLQRRCRSQPWRRQARGTTPTSWRRRTRWRSSRSRGRRRRRSRRTRARPWAKAGVVTTSVGAAKVWLQLEAFRRIDELMACFASLRPL</sequence>
<protein>
    <recommendedName>
        <fullName evidence="4">Phenylalanine--tRNA ligase</fullName>
    </recommendedName>
</protein>
<accession>A0ABN9S7Y7</accession>
<name>A0ABN9S7Y7_9DINO</name>
<feature type="compositionally biased region" description="Gly residues" evidence="1">
    <location>
        <begin position="58"/>
        <end position="72"/>
    </location>
</feature>
<evidence type="ECO:0000313" key="3">
    <source>
        <dbReference type="Proteomes" id="UP001189429"/>
    </source>
</evidence>
<reference evidence="2" key="1">
    <citation type="submission" date="2023-10" db="EMBL/GenBank/DDBJ databases">
        <authorList>
            <person name="Chen Y."/>
            <person name="Shah S."/>
            <person name="Dougan E. K."/>
            <person name="Thang M."/>
            <person name="Chan C."/>
        </authorList>
    </citation>
    <scope>NUCLEOTIDE SEQUENCE [LARGE SCALE GENOMIC DNA]</scope>
</reference>
<feature type="compositionally biased region" description="Basic residues" evidence="1">
    <location>
        <begin position="117"/>
        <end position="143"/>
    </location>
</feature>
<organism evidence="2 3">
    <name type="scientific">Prorocentrum cordatum</name>
    <dbReference type="NCBI Taxonomy" id="2364126"/>
    <lineage>
        <taxon>Eukaryota</taxon>
        <taxon>Sar</taxon>
        <taxon>Alveolata</taxon>
        <taxon>Dinophyceae</taxon>
        <taxon>Prorocentrales</taxon>
        <taxon>Prorocentraceae</taxon>
        <taxon>Prorocentrum</taxon>
    </lineage>
</organism>
<feature type="compositionally biased region" description="Basic and acidic residues" evidence="1">
    <location>
        <begin position="38"/>
        <end position="49"/>
    </location>
</feature>
<dbReference type="Proteomes" id="UP001189429">
    <property type="component" value="Unassembled WGS sequence"/>
</dbReference>
<feature type="compositionally biased region" description="Low complexity" evidence="1">
    <location>
        <begin position="81"/>
        <end position="95"/>
    </location>
</feature>
<keyword evidence="3" id="KW-1185">Reference proteome</keyword>
<evidence type="ECO:0000256" key="1">
    <source>
        <dbReference type="SAM" id="MobiDB-lite"/>
    </source>
</evidence>
<evidence type="ECO:0000313" key="2">
    <source>
        <dbReference type="EMBL" id="CAK0827870.1"/>
    </source>
</evidence>
<evidence type="ECO:0008006" key="4">
    <source>
        <dbReference type="Google" id="ProtNLM"/>
    </source>
</evidence>
<dbReference type="EMBL" id="CAUYUJ010009868">
    <property type="protein sequence ID" value="CAK0827870.1"/>
    <property type="molecule type" value="Genomic_DNA"/>
</dbReference>
<feature type="region of interest" description="Disordered" evidence="1">
    <location>
        <begin position="38"/>
        <end position="144"/>
    </location>
</feature>